<evidence type="ECO:0000313" key="2">
    <source>
        <dbReference type="EMBL" id="SHM67427.1"/>
    </source>
</evidence>
<proteinExistence type="predicted"/>
<dbReference type="Proteomes" id="UP000184375">
    <property type="component" value="Unassembled WGS sequence"/>
</dbReference>
<organism evidence="2 3">
    <name type="scientific">Caldanaerovirga acetigignens</name>
    <dbReference type="NCBI Taxonomy" id="447595"/>
    <lineage>
        <taxon>Bacteria</taxon>
        <taxon>Bacillati</taxon>
        <taxon>Bacillota</taxon>
        <taxon>Clostridia</taxon>
        <taxon>Thermosediminibacterales</taxon>
        <taxon>Thermosediminibacteraceae</taxon>
        <taxon>Caldanaerovirga</taxon>
    </lineage>
</organism>
<sequence length="248" mass="28464">MKFMKIVAITVFFMLASSFSSYSMSEEDLLVKALTANKVQIESFDVADWSVINRNFMEFSDMKKIAENVFRIFQTSDEKLTISQEQDDMYRVLILEGLLHDGNYVRIVVQSVKLPEEFEKEPQTYLAVSASGSNVRKLKEVKQKVAFAVTSNGGQSRITTCLAGGIYGKLKRVEQDKIVTGILEELRTKEVEKMEDLEMQNFIGYSPFFQESLEIMGKRYNINIAVRYSDQDQKTYVWLGVPVLSIEY</sequence>
<dbReference type="Gene3D" id="3.30.360.40">
    <property type="entry name" value="YwmB-like"/>
    <property type="match status" value="1"/>
</dbReference>
<feature type="signal peptide" evidence="1">
    <location>
        <begin position="1"/>
        <end position="23"/>
    </location>
</feature>
<keyword evidence="3" id="KW-1185">Reference proteome</keyword>
<dbReference type="InterPro" id="IPR036209">
    <property type="entry name" value="YwmB-like_sf"/>
</dbReference>
<dbReference type="InterPro" id="IPR014794">
    <property type="entry name" value="DUF1779"/>
</dbReference>
<dbReference type="Pfam" id="PF08680">
    <property type="entry name" value="DUF1779"/>
    <property type="match status" value="1"/>
</dbReference>
<name>A0A1M7KPR9_9FIRM</name>
<dbReference type="SUPFAM" id="SSF143842">
    <property type="entry name" value="YwmB-like"/>
    <property type="match status" value="1"/>
</dbReference>
<evidence type="ECO:0000313" key="3">
    <source>
        <dbReference type="Proteomes" id="UP000184375"/>
    </source>
</evidence>
<gene>
    <name evidence="2" type="ORF">SAMN05660826_01650</name>
</gene>
<accession>A0A1M7KPR9</accession>
<feature type="chain" id="PRO_5039661145" evidence="1">
    <location>
        <begin position="24"/>
        <end position="248"/>
    </location>
</feature>
<dbReference type="AlphaFoldDB" id="A0A1M7KPR9"/>
<evidence type="ECO:0000256" key="1">
    <source>
        <dbReference type="SAM" id="SignalP"/>
    </source>
</evidence>
<protein>
    <submittedName>
        <fullName evidence="2">TATA-box binding</fullName>
    </submittedName>
</protein>
<dbReference type="EMBL" id="FRCR01000009">
    <property type="protein sequence ID" value="SHM67427.1"/>
    <property type="molecule type" value="Genomic_DNA"/>
</dbReference>
<keyword evidence="1" id="KW-0732">Signal</keyword>
<reference evidence="3" key="1">
    <citation type="submission" date="2016-11" db="EMBL/GenBank/DDBJ databases">
        <authorList>
            <person name="Varghese N."/>
            <person name="Submissions S."/>
        </authorList>
    </citation>
    <scope>NUCLEOTIDE SEQUENCE [LARGE SCALE GENOMIC DNA]</scope>
    <source>
        <strain evidence="3">DSM 18802</strain>
    </source>
</reference>
<dbReference type="STRING" id="447595.SAMN05660826_01650"/>